<organism evidence="1 2">
    <name type="scientific">Finegoldia magna (strain ATCC 29328 / DSM 20472 / WAL 2508)</name>
    <name type="common">Peptostreptococcus magnus</name>
    <dbReference type="NCBI Taxonomy" id="334413"/>
    <lineage>
        <taxon>Bacteria</taxon>
        <taxon>Bacillati</taxon>
        <taxon>Bacillota</taxon>
        <taxon>Tissierellia</taxon>
        <taxon>Tissierellales</taxon>
        <taxon>Peptoniphilaceae</taxon>
        <taxon>Finegoldia</taxon>
    </lineage>
</organism>
<name>B0S4G9_FINM2</name>
<dbReference type="HOGENOM" id="CLU_1774651_0_0_9"/>
<keyword evidence="1" id="KW-0614">Plasmid</keyword>
<sequence>MKRKRKDIFKQETIDSYSNKVRSQGVIRLNCGDSSEYNSKVKSYRNSITLELNERLPDGMFVFSSKFLLNPAEIYVYDESCEDMLIDVIKEQILPVKMRATYLDCKRVISLIKDLEKDLQHIPEDILDTKADTFKKMENIERMVFE</sequence>
<proteinExistence type="predicted"/>
<dbReference type="EMBL" id="AP008972">
    <property type="protein sequence ID" value="BAG09160.1"/>
    <property type="molecule type" value="Genomic_DNA"/>
</dbReference>
<geneLocation type="plasmid" evidence="1 2">
    <name>pFMC</name>
</geneLocation>
<gene>
    <name evidence="1" type="ordered locus">FMG_P0111</name>
</gene>
<reference evidence="1 2" key="1">
    <citation type="journal article" date="2008" name="DNA Res.">
        <title>Complete genome sequence of Finegoldia magna, an anaerobic opportunistic pathogen.</title>
        <authorList>
            <person name="Goto T."/>
            <person name="Yamashita A."/>
            <person name="Hirakawa H."/>
            <person name="Matsutani M."/>
            <person name="Todo K."/>
            <person name="Ohshima K."/>
            <person name="Toh H."/>
            <person name="Miyamoto K."/>
            <person name="Kuhara S."/>
            <person name="Hattori M."/>
            <person name="Shimizu T."/>
            <person name="Akimoto S."/>
        </authorList>
    </citation>
    <scope>NUCLEOTIDE SEQUENCE [LARGE SCALE GENOMIC DNA]</scope>
    <source>
        <strain evidence="2">ATCC 29328 / DSM 20472 / WAL 2508</strain>
        <plasmid evidence="1 2">pFMC</plasmid>
    </source>
</reference>
<accession>B0S4G9</accession>
<dbReference type="Proteomes" id="UP000001319">
    <property type="component" value="Plasmid pFMC"/>
</dbReference>
<dbReference type="KEGG" id="fma:FMG_P0111"/>
<dbReference type="RefSeq" id="WP_012289923.1">
    <property type="nucleotide sequence ID" value="NC_010371.1"/>
</dbReference>
<dbReference type="AlphaFoldDB" id="B0S4G9"/>
<evidence type="ECO:0000313" key="1">
    <source>
        <dbReference type="EMBL" id="BAG09160.1"/>
    </source>
</evidence>
<protein>
    <submittedName>
        <fullName evidence="1">Uncharacterized protein</fullName>
    </submittedName>
</protein>
<keyword evidence="2" id="KW-1185">Reference proteome</keyword>
<evidence type="ECO:0000313" key="2">
    <source>
        <dbReference type="Proteomes" id="UP000001319"/>
    </source>
</evidence>